<dbReference type="InterPro" id="IPR002938">
    <property type="entry name" value="FAD-bd"/>
</dbReference>
<dbReference type="SUPFAM" id="SSF54373">
    <property type="entry name" value="FAD-linked reductases, C-terminal domain"/>
    <property type="match status" value="1"/>
</dbReference>
<dbReference type="SUPFAM" id="SSF51905">
    <property type="entry name" value="FAD/NAD(P)-binding domain"/>
    <property type="match status" value="1"/>
</dbReference>
<dbReference type="AlphaFoldDB" id="A0A433D7P1"/>
<dbReference type="InterPro" id="IPR036249">
    <property type="entry name" value="Thioredoxin-like_sf"/>
</dbReference>
<protein>
    <recommendedName>
        <fullName evidence="9">FAD binding domain-containing protein</fullName>
    </recommendedName>
</protein>
<evidence type="ECO:0000256" key="2">
    <source>
        <dbReference type="ARBA" id="ARBA00022630"/>
    </source>
</evidence>
<evidence type="ECO:0000259" key="5">
    <source>
        <dbReference type="Pfam" id="PF01494"/>
    </source>
</evidence>
<dbReference type="PANTHER" id="PTHR43004">
    <property type="entry name" value="TRK SYSTEM POTASSIUM UPTAKE PROTEIN"/>
    <property type="match status" value="1"/>
</dbReference>
<dbReference type="InterPro" id="IPR012941">
    <property type="entry name" value="Phe_hydrox_C_dim_dom"/>
</dbReference>
<evidence type="ECO:0000259" key="6">
    <source>
        <dbReference type="Pfam" id="PF07976"/>
    </source>
</evidence>
<feature type="domain" description="FAD-binding" evidence="5">
    <location>
        <begin position="65"/>
        <end position="295"/>
    </location>
</feature>
<dbReference type="Gene3D" id="3.50.50.60">
    <property type="entry name" value="FAD/NAD(P)-binding domain"/>
    <property type="match status" value="1"/>
</dbReference>
<dbReference type="InterPro" id="IPR036188">
    <property type="entry name" value="FAD/NAD-bd_sf"/>
</dbReference>
<evidence type="ECO:0000256" key="3">
    <source>
        <dbReference type="ARBA" id="ARBA00022827"/>
    </source>
</evidence>
<gene>
    <name evidence="7" type="ORF">BC936DRAFT_146433</name>
</gene>
<feature type="domain" description="Phenol hydroxylase-like C-terminal dimerisation" evidence="6">
    <location>
        <begin position="444"/>
        <end position="628"/>
    </location>
</feature>
<dbReference type="Pfam" id="PF01494">
    <property type="entry name" value="FAD_binding_3"/>
    <property type="match status" value="2"/>
</dbReference>
<evidence type="ECO:0000313" key="8">
    <source>
        <dbReference type="Proteomes" id="UP000268093"/>
    </source>
</evidence>
<dbReference type="InterPro" id="IPR038220">
    <property type="entry name" value="PHOX_C_sf"/>
</dbReference>
<keyword evidence="4" id="KW-0560">Oxidoreductase</keyword>
<evidence type="ECO:0000256" key="1">
    <source>
        <dbReference type="ARBA" id="ARBA00007801"/>
    </source>
</evidence>
<dbReference type="Pfam" id="PF07976">
    <property type="entry name" value="Phe_hydrox_dim"/>
    <property type="match status" value="1"/>
</dbReference>
<name>A0A433D7P1_9FUNG</name>
<comment type="similarity">
    <text evidence="1">Belongs to the PheA/TfdB FAD monooxygenase family.</text>
</comment>
<keyword evidence="8" id="KW-1185">Reference proteome</keyword>
<dbReference type="GO" id="GO:0016709">
    <property type="term" value="F:oxidoreductase activity, acting on paired donors, with incorporation or reduction of molecular oxygen, NAD(P)H as one donor, and incorporation of one atom of oxygen"/>
    <property type="evidence" value="ECO:0007669"/>
    <property type="project" value="UniProtKB-ARBA"/>
</dbReference>
<comment type="caution">
    <text evidence="7">The sequence shown here is derived from an EMBL/GenBank/DDBJ whole genome shotgun (WGS) entry which is preliminary data.</text>
</comment>
<feature type="domain" description="FAD-binding" evidence="5">
    <location>
        <begin position="328"/>
        <end position="405"/>
    </location>
</feature>
<dbReference type="PANTHER" id="PTHR43004:SF5">
    <property type="entry name" value="FAD-BINDING DOMAIN-CONTAINING PROTEIN"/>
    <property type="match status" value="1"/>
</dbReference>
<dbReference type="EMBL" id="RBNI01005273">
    <property type="protein sequence ID" value="RUP46869.1"/>
    <property type="molecule type" value="Genomic_DNA"/>
</dbReference>
<dbReference type="GO" id="GO:0071949">
    <property type="term" value="F:FAD binding"/>
    <property type="evidence" value="ECO:0007669"/>
    <property type="project" value="InterPro"/>
</dbReference>
<dbReference type="Gene3D" id="3.40.30.20">
    <property type="match status" value="1"/>
</dbReference>
<dbReference type="Proteomes" id="UP000268093">
    <property type="component" value="Unassembled WGS sequence"/>
</dbReference>
<evidence type="ECO:0000256" key="4">
    <source>
        <dbReference type="ARBA" id="ARBA00023002"/>
    </source>
</evidence>
<reference evidence="7 8" key="1">
    <citation type="journal article" date="2018" name="New Phytol.">
        <title>Phylogenomics of Endogonaceae and evolution of mycorrhizas within Mucoromycota.</title>
        <authorList>
            <person name="Chang Y."/>
            <person name="Desiro A."/>
            <person name="Na H."/>
            <person name="Sandor L."/>
            <person name="Lipzen A."/>
            <person name="Clum A."/>
            <person name="Barry K."/>
            <person name="Grigoriev I.V."/>
            <person name="Martin F.M."/>
            <person name="Stajich J.E."/>
            <person name="Smith M.E."/>
            <person name="Bonito G."/>
            <person name="Spatafora J.W."/>
        </authorList>
    </citation>
    <scope>NUCLEOTIDE SEQUENCE [LARGE SCALE GENOMIC DNA]</scope>
    <source>
        <strain evidence="7 8">GMNB39</strain>
    </source>
</reference>
<dbReference type="PRINTS" id="PR00420">
    <property type="entry name" value="RNGMNOXGNASE"/>
</dbReference>
<dbReference type="InterPro" id="IPR050641">
    <property type="entry name" value="RIFMO-like"/>
</dbReference>
<proteinExistence type="inferred from homology"/>
<evidence type="ECO:0000313" key="7">
    <source>
        <dbReference type="EMBL" id="RUP46869.1"/>
    </source>
</evidence>
<feature type="non-terminal residue" evidence="7">
    <location>
        <position position="1"/>
    </location>
</feature>
<organism evidence="7 8">
    <name type="scientific">Jimgerdemannia flammicorona</name>
    <dbReference type="NCBI Taxonomy" id="994334"/>
    <lineage>
        <taxon>Eukaryota</taxon>
        <taxon>Fungi</taxon>
        <taxon>Fungi incertae sedis</taxon>
        <taxon>Mucoromycota</taxon>
        <taxon>Mucoromycotina</taxon>
        <taxon>Endogonomycetes</taxon>
        <taxon>Endogonales</taxon>
        <taxon>Endogonaceae</taxon>
        <taxon>Jimgerdemannia</taxon>
    </lineage>
</organism>
<accession>A0A433D7P1</accession>
<dbReference type="OrthoDB" id="2690153at2759"/>
<dbReference type="Gene3D" id="3.30.9.10">
    <property type="entry name" value="D-Amino Acid Oxidase, subunit A, domain 2"/>
    <property type="match status" value="1"/>
</dbReference>
<dbReference type="SUPFAM" id="SSF52833">
    <property type="entry name" value="Thioredoxin-like"/>
    <property type="match status" value="1"/>
</dbReference>
<sequence>TTLCGKELRYEFLVSLDPFLFSTPHLYQIGHCPVRILVICYYIFQMAPNSKIRPPSPDILTEPAPGRAGAFHSRMMEILASLGLESELLRLGFRATHFTTYTNGVPASPVRFAPKGASEFDFTVLVGQVHLERVLIEELAKHGVVIERPVTIESLEVAEEEGIEYRVTAKLRNLETNELELVKAKYAIGCDGAHSWVRKRLGISFVGETTTIAWGVFEAFIETNIGDPKVRFFNNEHGGTLFLPRAHGITRVYVQMSKEINSREERASVKLDAILEQAEKNFQPFTFKAKEVTWWTSYVSEWMKYLPYISVQLFRAIVSYEIAFDYKLPVGQHVADRFSYLDCVFLAGDACHSHSPTGGQGLNTGLNDAFNLAWKLSLILKGVAQPNLLSTYQAERKLIAQQVIDIDRHMSHYISKKTPSDSEFNHKFLEVASKNTWFNSGLGIEYDPNLITIRDTADGITSNAFEVKLAVLAGQRAPDGFMTRHGDMGTVRLIKEMPLVGRFYVLVLAGSPGLTWSNLVAFDTYLAKGDSFWRRFGVSDSTVPPRLFNFLLIGVDIDGSQVNMLKSLRVAESEQVYADDGNVHKKYGVDVAKGAIIVVRPDGWIGACIELHNFQALDEYFERFLVERSLRV</sequence>
<evidence type="ECO:0008006" key="9">
    <source>
        <dbReference type="Google" id="ProtNLM"/>
    </source>
</evidence>
<keyword evidence="3" id="KW-0274">FAD</keyword>
<keyword evidence="2" id="KW-0285">Flavoprotein</keyword>